<sequence length="350" mass="39587">MGATLTTPLSPRRTSYPPKDHSHTPHHFHVNTNLNYWALPSLPQESQEEGTEVKPEAAIGAAANSSHYSKRGSIPSRVAPRFSCMGIMLDNADGLPVFSGISYFPRPCIPALLHTHLASHSSALKNLLVVNSGTNISYTLQFKVNSQNTFCLGVEILKHSEGISPAGYSLTMHQRHPAATKLHISHRHTEIGWRGEGRWRGGKERGGERERERKREREREREREKERGERKRERKRERERERREKEREKERGGERGRERERREKCMHTSLHEKEGECTPATSTSSINVPDSQPPANRQYAYLTARFPSSSLSLWCSCSLRHPEMRIVCLARSSVARFGGTAVGGSPEMVA</sequence>
<feature type="compositionally biased region" description="Polar residues" evidence="1">
    <location>
        <begin position="279"/>
        <end position="293"/>
    </location>
</feature>
<gene>
    <name evidence="2" type="ORF">PR048_001424</name>
</gene>
<comment type="caution">
    <text evidence="2">The sequence shown here is derived from an EMBL/GenBank/DDBJ whole genome shotgun (WGS) entry which is preliminary data.</text>
</comment>
<evidence type="ECO:0000313" key="3">
    <source>
        <dbReference type="Proteomes" id="UP001159363"/>
    </source>
</evidence>
<organism evidence="2 3">
    <name type="scientific">Dryococelus australis</name>
    <dbReference type="NCBI Taxonomy" id="614101"/>
    <lineage>
        <taxon>Eukaryota</taxon>
        <taxon>Metazoa</taxon>
        <taxon>Ecdysozoa</taxon>
        <taxon>Arthropoda</taxon>
        <taxon>Hexapoda</taxon>
        <taxon>Insecta</taxon>
        <taxon>Pterygota</taxon>
        <taxon>Neoptera</taxon>
        <taxon>Polyneoptera</taxon>
        <taxon>Phasmatodea</taxon>
        <taxon>Verophasmatodea</taxon>
        <taxon>Anareolatae</taxon>
        <taxon>Phasmatidae</taxon>
        <taxon>Eurycanthinae</taxon>
        <taxon>Dryococelus</taxon>
    </lineage>
</organism>
<reference evidence="2 3" key="1">
    <citation type="submission" date="2023-02" db="EMBL/GenBank/DDBJ databases">
        <title>LHISI_Scaffold_Assembly.</title>
        <authorList>
            <person name="Stuart O.P."/>
            <person name="Cleave R."/>
            <person name="Magrath M.J.L."/>
            <person name="Mikheyev A.S."/>
        </authorList>
    </citation>
    <scope>NUCLEOTIDE SEQUENCE [LARGE SCALE GENOMIC DNA]</scope>
    <source>
        <strain evidence="2">Daus_M_001</strain>
        <tissue evidence="2">Leg muscle</tissue>
    </source>
</reference>
<name>A0ABQ9IHE7_9NEOP</name>
<feature type="region of interest" description="Disordered" evidence="1">
    <location>
        <begin position="195"/>
        <end position="293"/>
    </location>
</feature>
<feature type="compositionally biased region" description="Basic and acidic residues" evidence="1">
    <location>
        <begin position="195"/>
        <end position="276"/>
    </location>
</feature>
<feature type="compositionally biased region" description="Polar residues" evidence="1">
    <location>
        <begin position="1"/>
        <end position="13"/>
    </location>
</feature>
<dbReference type="EMBL" id="JARBHB010000001">
    <property type="protein sequence ID" value="KAJ8896082.1"/>
    <property type="molecule type" value="Genomic_DNA"/>
</dbReference>
<feature type="region of interest" description="Disordered" evidence="1">
    <location>
        <begin position="1"/>
        <end position="25"/>
    </location>
</feature>
<evidence type="ECO:0000313" key="2">
    <source>
        <dbReference type="EMBL" id="KAJ8896082.1"/>
    </source>
</evidence>
<dbReference type="Proteomes" id="UP001159363">
    <property type="component" value="Chromosome 1"/>
</dbReference>
<protein>
    <submittedName>
        <fullName evidence="2">Uncharacterized protein</fullName>
    </submittedName>
</protein>
<keyword evidence="3" id="KW-1185">Reference proteome</keyword>
<proteinExistence type="predicted"/>
<evidence type="ECO:0000256" key="1">
    <source>
        <dbReference type="SAM" id="MobiDB-lite"/>
    </source>
</evidence>
<accession>A0ABQ9IHE7</accession>